<dbReference type="AlphaFoldDB" id="A0A4C1Y9U7"/>
<comment type="caution">
    <text evidence="1">The sequence shown here is derived from an EMBL/GenBank/DDBJ whole genome shotgun (WGS) entry which is preliminary data.</text>
</comment>
<gene>
    <name evidence="1" type="ORF">EVAR_43444_1</name>
</gene>
<name>A0A4C1Y9U7_EUMVA</name>
<sequence length="106" mass="11679">MPNCHLVCEEITKIAIGGEPAAQNRARTVRRCNRVSLGRTPCPMCAYSSPTYRSFSERTFSARTENFGGFAGVSSKALNVGSGRQYEDVDLPYGCSVVSGFREHFY</sequence>
<evidence type="ECO:0000313" key="2">
    <source>
        <dbReference type="Proteomes" id="UP000299102"/>
    </source>
</evidence>
<dbReference type="Proteomes" id="UP000299102">
    <property type="component" value="Unassembled WGS sequence"/>
</dbReference>
<evidence type="ECO:0000313" key="1">
    <source>
        <dbReference type="EMBL" id="GBP72708.1"/>
    </source>
</evidence>
<organism evidence="1 2">
    <name type="scientific">Eumeta variegata</name>
    <name type="common">Bagworm moth</name>
    <name type="synonym">Eumeta japonica</name>
    <dbReference type="NCBI Taxonomy" id="151549"/>
    <lineage>
        <taxon>Eukaryota</taxon>
        <taxon>Metazoa</taxon>
        <taxon>Ecdysozoa</taxon>
        <taxon>Arthropoda</taxon>
        <taxon>Hexapoda</taxon>
        <taxon>Insecta</taxon>
        <taxon>Pterygota</taxon>
        <taxon>Neoptera</taxon>
        <taxon>Endopterygota</taxon>
        <taxon>Lepidoptera</taxon>
        <taxon>Glossata</taxon>
        <taxon>Ditrysia</taxon>
        <taxon>Tineoidea</taxon>
        <taxon>Psychidae</taxon>
        <taxon>Oiketicinae</taxon>
        <taxon>Eumeta</taxon>
    </lineage>
</organism>
<accession>A0A4C1Y9U7</accession>
<keyword evidence="2" id="KW-1185">Reference proteome</keyword>
<protein>
    <submittedName>
        <fullName evidence="1">Uncharacterized protein</fullName>
    </submittedName>
</protein>
<reference evidence="1 2" key="1">
    <citation type="journal article" date="2019" name="Commun. Biol.">
        <title>The bagworm genome reveals a unique fibroin gene that provides high tensile strength.</title>
        <authorList>
            <person name="Kono N."/>
            <person name="Nakamura H."/>
            <person name="Ohtoshi R."/>
            <person name="Tomita M."/>
            <person name="Numata K."/>
            <person name="Arakawa K."/>
        </authorList>
    </citation>
    <scope>NUCLEOTIDE SEQUENCE [LARGE SCALE GENOMIC DNA]</scope>
</reference>
<proteinExistence type="predicted"/>
<dbReference type="EMBL" id="BGZK01001154">
    <property type="protein sequence ID" value="GBP72708.1"/>
    <property type="molecule type" value="Genomic_DNA"/>
</dbReference>